<name>A0A4E0PYH3_9EURY</name>
<dbReference type="EMBL" id="PGGK01000008">
    <property type="protein sequence ID" value="TGC08725.1"/>
    <property type="molecule type" value="Genomic_DNA"/>
</dbReference>
<sequence>MMPAKDYAPIDQNWLEDAGNLWTTPWVDKPSERVIVDPIILSHAASLFRKNAGYFYQNPDEAVRMVCAACELYDVTPVGHYLYADYWGLDYGAEIKMQTNSPPGITKRPIKTAEDVDNFEVLGTDELVKGPTLTTHYKALDTVLEEYPKMFAPITQLGGTMEVATNWAAIEDVFMWMITEPEVVDKLCTKAGDHMVNACRATAERYGANVMITGSVIASGDLMDREQIKRFSFQPVSRAVRKVLNAGAGPGVYYHLCGNHTDDFEMWKDAPMSPFTIMQIGYDGQNIFPTSKLVENFGDRCTCFGTVDTKIVDRGTPAQVYEQARDQVIAGKDSPRGFILGTACECPTNAPPVNVHALVKAAKDFGKYEKF</sequence>
<dbReference type="InterPro" id="IPR052024">
    <property type="entry name" value="Methanogen_methyltrans"/>
</dbReference>
<dbReference type="AlphaFoldDB" id="A0A4E0PYH3"/>
<evidence type="ECO:0000313" key="3">
    <source>
        <dbReference type="Proteomes" id="UP000297295"/>
    </source>
</evidence>
<accession>A0A4E0PYH3</accession>
<dbReference type="SUPFAM" id="SSF51726">
    <property type="entry name" value="UROD/MetE-like"/>
    <property type="match status" value="1"/>
</dbReference>
<proteinExistence type="predicted"/>
<dbReference type="InterPro" id="IPR000257">
    <property type="entry name" value="Uroporphyrinogen_deCOase"/>
</dbReference>
<organism evidence="2 3">
    <name type="scientific">Methanolobus halotolerans</name>
    <dbReference type="NCBI Taxonomy" id="2052935"/>
    <lineage>
        <taxon>Archaea</taxon>
        <taxon>Methanobacteriati</taxon>
        <taxon>Methanobacteriota</taxon>
        <taxon>Stenosarchaea group</taxon>
        <taxon>Methanomicrobia</taxon>
        <taxon>Methanosarcinales</taxon>
        <taxon>Methanosarcinaceae</taxon>
        <taxon>Methanolobus</taxon>
    </lineage>
</organism>
<dbReference type="Pfam" id="PF01208">
    <property type="entry name" value="URO-D"/>
    <property type="match status" value="1"/>
</dbReference>
<protein>
    <submittedName>
        <fullName evidence="2">Uroporphyrinogen-III decarboxylase</fullName>
    </submittedName>
</protein>
<feature type="domain" description="Uroporphyrinogen decarboxylase (URO-D)" evidence="1">
    <location>
        <begin position="55"/>
        <end position="364"/>
    </location>
</feature>
<reference evidence="2 3" key="1">
    <citation type="submission" date="2017-11" db="EMBL/GenBank/DDBJ databases">
        <title>Isolation and Characterization of Methanogenic Archaea from Saline Meromictic Lake at Siberia.</title>
        <authorList>
            <person name="Shen Y."/>
            <person name="Huang H.-H."/>
            <person name="Lai M.-C."/>
            <person name="Chen S.-C."/>
        </authorList>
    </citation>
    <scope>NUCLEOTIDE SEQUENCE [LARGE SCALE GENOMIC DNA]</scope>
    <source>
        <strain evidence="2 3">SY-01</strain>
    </source>
</reference>
<dbReference type="GO" id="GO:0004853">
    <property type="term" value="F:uroporphyrinogen decarboxylase activity"/>
    <property type="evidence" value="ECO:0007669"/>
    <property type="project" value="InterPro"/>
</dbReference>
<comment type="caution">
    <text evidence="2">The sequence shown here is derived from an EMBL/GenBank/DDBJ whole genome shotgun (WGS) entry which is preliminary data.</text>
</comment>
<dbReference type="Gene3D" id="3.20.20.210">
    <property type="match status" value="1"/>
</dbReference>
<keyword evidence="3" id="KW-1185">Reference proteome</keyword>
<dbReference type="InterPro" id="IPR038071">
    <property type="entry name" value="UROD/MetE-like_sf"/>
</dbReference>
<dbReference type="PANTHER" id="PTHR47099">
    <property type="entry name" value="METHYLCOBAMIDE:COM METHYLTRANSFERASE MTBA"/>
    <property type="match status" value="1"/>
</dbReference>
<dbReference type="PANTHER" id="PTHR47099:SF1">
    <property type="entry name" value="METHYLCOBAMIDE:COM METHYLTRANSFERASE MTBA"/>
    <property type="match status" value="1"/>
</dbReference>
<evidence type="ECO:0000313" key="2">
    <source>
        <dbReference type="EMBL" id="TGC08725.1"/>
    </source>
</evidence>
<gene>
    <name evidence="2" type="ORF">CUN85_08625</name>
</gene>
<dbReference type="Proteomes" id="UP000297295">
    <property type="component" value="Unassembled WGS sequence"/>
</dbReference>
<dbReference type="GO" id="GO:0006779">
    <property type="term" value="P:porphyrin-containing compound biosynthetic process"/>
    <property type="evidence" value="ECO:0007669"/>
    <property type="project" value="InterPro"/>
</dbReference>
<evidence type="ECO:0000259" key="1">
    <source>
        <dbReference type="Pfam" id="PF01208"/>
    </source>
</evidence>